<comment type="caution">
    <text evidence="9">The sequence shown here is derived from an EMBL/GenBank/DDBJ whole genome shotgun (WGS) entry which is preliminary data.</text>
</comment>
<feature type="domain" description="Response regulatory" evidence="8">
    <location>
        <begin position="7"/>
        <end position="124"/>
    </location>
</feature>
<dbReference type="SMART" id="SM00448">
    <property type="entry name" value="REC"/>
    <property type="match status" value="1"/>
</dbReference>
<keyword evidence="6" id="KW-0597">Phosphoprotein</keyword>
<dbReference type="GO" id="GO:0005524">
    <property type="term" value="F:ATP binding"/>
    <property type="evidence" value="ECO:0007669"/>
    <property type="project" value="UniProtKB-KW"/>
</dbReference>
<reference evidence="9 10" key="2">
    <citation type="submission" date="2019-01" db="EMBL/GenBank/DDBJ databases">
        <title>Motilimonas pumilus sp. nov., isolated from the gut of sea cucumber (Apostichopus japonicus).</title>
        <authorList>
            <person name="Wang F.-Q."/>
            <person name="Ren L.-H."/>
            <person name="Lin Y.-W."/>
            <person name="Sun G.-H."/>
            <person name="Du Z.-J."/>
            <person name="Zhao J.-X."/>
            <person name="Liu X.-J."/>
            <person name="Liu L.-J."/>
        </authorList>
    </citation>
    <scope>NUCLEOTIDE SEQUENCE [LARGE SCALE GENOMIC DNA]</scope>
    <source>
        <strain evidence="9 10">PLHSC7-2</strain>
    </source>
</reference>
<name>A0A418YHE8_9GAMM</name>
<gene>
    <name evidence="9" type="primary">prsR</name>
    <name evidence="9" type="ORF">D1Z90_05820</name>
</gene>
<evidence type="ECO:0000256" key="4">
    <source>
        <dbReference type="ARBA" id="ARBA00023125"/>
    </source>
</evidence>
<dbReference type="FunFam" id="3.40.50.300:FF:000006">
    <property type="entry name" value="DNA-binding transcriptional regulator NtrC"/>
    <property type="match status" value="1"/>
</dbReference>
<dbReference type="Gene3D" id="3.40.50.300">
    <property type="entry name" value="P-loop containing nucleotide triphosphate hydrolases"/>
    <property type="match status" value="1"/>
</dbReference>
<dbReference type="CDD" id="cd00156">
    <property type="entry name" value="REC"/>
    <property type="match status" value="1"/>
</dbReference>
<dbReference type="Pfam" id="PF02954">
    <property type="entry name" value="HTH_8"/>
    <property type="match status" value="1"/>
</dbReference>
<dbReference type="InterPro" id="IPR002078">
    <property type="entry name" value="Sigma_54_int"/>
</dbReference>
<evidence type="ECO:0000313" key="10">
    <source>
        <dbReference type="Proteomes" id="UP000283255"/>
    </source>
</evidence>
<dbReference type="InterPro" id="IPR014264">
    <property type="entry name" value="PEP-CTERM_resp_reg"/>
</dbReference>
<dbReference type="GO" id="GO:0043565">
    <property type="term" value="F:sequence-specific DNA binding"/>
    <property type="evidence" value="ECO:0007669"/>
    <property type="project" value="InterPro"/>
</dbReference>
<dbReference type="PROSITE" id="PS00688">
    <property type="entry name" value="SIGMA54_INTERACT_3"/>
    <property type="match status" value="1"/>
</dbReference>
<dbReference type="Pfam" id="PF00158">
    <property type="entry name" value="Sigma54_activat"/>
    <property type="match status" value="1"/>
</dbReference>
<dbReference type="PROSITE" id="PS50045">
    <property type="entry name" value="SIGMA54_INTERACT_4"/>
    <property type="match status" value="1"/>
</dbReference>
<dbReference type="PANTHER" id="PTHR32071">
    <property type="entry name" value="TRANSCRIPTIONAL REGULATORY PROTEIN"/>
    <property type="match status" value="1"/>
</dbReference>
<dbReference type="SUPFAM" id="SSF52540">
    <property type="entry name" value="P-loop containing nucleoside triphosphate hydrolases"/>
    <property type="match status" value="1"/>
</dbReference>
<dbReference type="Pfam" id="PF25601">
    <property type="entry name" value="AAA_lid_14"/>
    <property type="match status" value="1"/>
</dbReference>
<dbReference type="Gene3D" id="3.40.50.2300">
    <property type="match status" value="1"/>
</dbReference>
<evidence type="ECO:0000256" key="5">
    <source>
        <dbReference type="ARBA" id="ARBA00023163"/>
    </source>
</evidence>
<sequence length="456" mass="50927">MSDAKLPLLVVEDDPGMQKQLKWSLDDYQLIFADDRASAIKQLRRYEPKVVTLDLGLPPDPSNSSEGLATLSEILALQPHTKIIVITGSDNKQDAINAIAHGAYDYYQKPIEPEELSIILKRAYWLSQLEQQQQAYDKLTLHLGRVIGDSPEIQKICRVVEKIANTELTALLLGESGTGKEVFAHTIHECSDRRSGPFVAINCASIPENLLESELFGYERGAFTGAHKKTKGKIECAQGGTLFLDEIGDMPLPLQAKLLRFLQERVVEPVGGRHEIEVDVRVVCATNKDILFMSQQQSFREDLYYRVSEMTINIPPLRERGCDVILLARAFLINFNQDLGCQVKGFDESALQALTAYSWPGNIRELQNKLKSAVIMAEGSNITAADLNLMAQEAPLAVFNLRQAREEAEVKVIKQAFSFTNYNMSKAAELLGVTRPTLYSLVEKYQIVINREVTAS</sequence>
<keyword evidence="2" id="KW-0067">ATP-binding</keyword>
<feature type="modified residue" description="4-aspartylphosphate" evidence="6">
    <location>
        <position position="54"/>
    </location>
</feature>
<dbReference type="EMBL" id="QZCH01000004">
    <property type="protein sequence ID" value="RJG49474.1"/>
    <property type="molecule type" value="Genomic_DNA"/>
</dbReference>
<keyword evidence="3" id="KW-0805">Transcription regulation</keyword>
<dbReference type="PROSITE" id="PS50110">
    <property type="entry name" value="RESPONSE_REGULATORY"/>
    <property type="match status" value="1"/>
</dbReference>
<dbReference type="GO" id="GO:0006355">
    <property type="term" value="P:regulation of DNA-templated transcription"/>
    <property type="evidence" value="ECO:0007669"/>
    <property type="project" value="InterPro"/>
</dbReference>
<feature type="domain" description="Sigma-54 factor interaction" evidence="7">
    <location>
        <begin position="146"/>
        <end position="375"/>
    </location>
</feature>
<reference evidence="9 10" key="1">
    <citation type="submission" date="2018-09" db="EMBL/GenBank/DDBJ databases">
        <authorList>
            <person name="Wang F."/>
        </authorList>
    </citation>
    <scope>NUCLEOTIDE SEQUENCE [LARGE SCALE GENOMIC DNA]</scope>
    <source>
        <strain evidence="9 10">PLHSC7-2</strain>
    </source>
</reference>
<dbReference type="InterPro" id="IPR009057">
    <property type="entry name" value="Homeodomain-like_sf"/>
</dbReference>
<keyword evidence="5" id="KW-0804">Transcription</keyword>
<dbReference type="InterPro" id="IPR001789">
    <property type="entry name" value="Sig_transdc_resp-reg_receiver"/>
</dbReference>
<protein>
    <submittedName>
        <fullName evidence="9">PEP-CTERM-box response regulator transcription factor</fullName>
    </submittedName>
</protein>
<dbReference type="PROSITE" id="PS00676">
    <property type="entry name" value="SIGMA54_INTERACT_2"/>
    <property type="match status" value="1"/>
</dbReference>
<keyword evidence="10" id="KW-1185">Reference proteome</keyword>
<dbReference type="InterPro" id="IPR058031">
    <property type="entry name" value="AAA_lid_NorR"/>
</dbReference>
<evidence type="ECO:0000256" key="1">
    <source>
        <dbReference type="ARBA" id="ARBA00022741"/>
    </source>
</evidence>
<organism evidence="9 10">
    <name type="scientific">Motilimonas pumila</name>
    <dbReference type="NCBI Taxonomy" id="2303987"/>
    <lineage>
        <taxon>Bacteria</taxon>
        <taxon>Pseudomonadati</taxon>
        <taxon>Pseudomonadota</taxon>
        <taxon>Gammaproteobacteria</taxon>
        <taxon>Alteromonadales</taxon>
        <taxon>Alteromonadales genera incertae sedis</taxon>
        <taxon>Motilimonas</taxon>
    </lineage>
</organism>
<keyword evidence="4" id="KW-0238">DNA-binding</keyword>
<dbReference type="SUPFAM" id="SSF52172">
    <property type="entry name" value="CheY-like"/>
    <property type="match status" value="1"/>
</dbReference>
<dbReference type="OrthoDB" id="9804019at2"/>
<dbReference type="RefSeq" id="WP_119909809.1">
    <property type="nucleotide sequence ID" value="NZ_QZCH01000004.1"/>
</dbReference>
<evidence type="ECO:0000259" key="7">
    <source>
        <dbReference type="PROSITE" id="PS50045"/>
    </source>
</evidence>
<proteinExistence type="predicted"/>
<dbReference type="InterPro" id="IPR025944">
    <property type="entry name" value="Sigma_54_int_dom_CS"/>
</dbReference>
<dbReference type="Gene3D" id="1.10.8.60">
    <property type="match status" value="1"/>
</dbReference>
<dbReference type="GO" id="GO:0000160">
    <property type="term" value="P:phosphorelay signal transduction system"/>
    <property type="evidence" value="ECO:0007669"/>
    <property type="project" value="InterPro"/>
</dbReference>
<dbReference type="InterPro" id="IPR002197">
    <property type="entry name" value="HTH_Fis"/>
</dbReference>
<dbReference type="Proteomes" id="UP000283255">
    <property type="component" value="Unassembled WGS sequence"/>
</dbReference>
<dbReference type="Pfam" id="PF00072">
    <property type="entry name" value="Response_reg"/>
    <property type="match status" value="1"/>
</dbReference>
<dbReference type="PANTHER" id="PTHR32071:SF113">
    <property type="entry name" value="ALGINATE BIOSYNTHESIS TRANSCRIPTIONAL REGULATORY PROTEIN ALGB"/>
    <property type="match status" value="1"/>
</dbReference>
<dbReference type="InterPro" id="IPR027417">
    <property type="entry name" value="P-loop_NTPase"/>
</dbReference>
<dbReference type="SMART" id="SM00382">
    <property type="entry name" value="AAA"/>
    <property type="match status" value="1"/>
</dbReference>
<keyword evidence="1" id="KW-0547">Nucleotide-binding</keyword>
<evidence type="ECO:0000313" key="9">
    <source>
        <dbReference type="EMBL" id="RJG49474.1"/>
    </source>
</evidence>
<dbReference type="InterPro" id="IPR003593">
    <property type="entry name" value="AAA+_ATPase"/>
</dbReference>
<accession>A0A418YHE8</accession>
<evidence type="ECO:0000256" key="2">
    <source>
        <dbReference type="ARBA" id="ARBA00022840"/>
    </source>
</evidence>
<dbReference type="CDD" id="cd00009">
    <property type="entry name" value="AAA"/>
    <property type="match status" value="1"/>
</dbReference>
<dbReference type="SUPFAM" id="SSF46689">
    <property type="entry name" value="Homeodomain-like"/>
    <property type="match status" value="1"/>
</dbReference>
<dbReference type="PRINTS" id="PR01590">
    <property type="entry name" value="HTHFIS"/>
</dbReference>
<evidence type="ECO:0000256" key="6">
    <source>
        <dbReference type="PROSITE-ProRule" id="PRU00169"/>
    </source>
</evidence>
<dbReference type="InterPro" id="IPR011006">
    <property type="entry name" value="CheY-like_superfamily"/>
</dbReference>
<evidence type="ECO:0000259" key="8">
    <source>
        <dbReference type="PROSITE" id="PS50110"/>
    </source>
</evidence>
<dbReference type="AlphaFoldDB" id="A0A418YHE8"/>
<dbReference type="Gene3D" id="1.10.10.60">
    <property type="entry name" value="Homeodomain-like"/>
    <property type="match status" value="1"/>
</dbReference>
<evidence type="ECO:0000256" key="3">
    <source>
        <dbReference type="ARBA" id="ARBA00023015"/>
    </source>
</evidence>
<dbReference type="InterPro" id="IPR025943">
    <property type="entry name" value="Sigma_54_int_dom_ATP-bd_2"/>
</dbReference>
<dbReference type="NCBIfam" id="TIGR02915">
    <property type="entry name" value="PEP_resp_reg"/>
    <property type="match status" value="1"/>
</dbReference>